<gene>
    <name evidence="1" type="ORF">E3A20_28680</name>
</gene>
<reference evidence="1 2" key="2">
    <citation type="submission" date="2019-08" db="EMBL/GenBank/DDBJ databases">
        <authorList>
            <person name="Henke P."/>
        </authorList>
    </citation>
    <scope>NUCLEOTIDE SEQUENCE [LARGE SCALE GENOMIC DNA]</scope>
    <source>
        <strain evidence="1">Phe10_nw2017</strain>
    </source>
</reference>
<name>A0A5C6M1T9_9PLAN</name>
<protein>
    <submittedName>
        <fullName evidence="1">Uncharacterized protein</fullName>
    </submittedName>
</protein>
<evidence type="ECO:0000313" key="2">
    <source>
        <dbReference type="Proteomes" id="UP000321083"/>
    </source>
</evidence>
<proteinExistence type="predicted"/>
<evidence type="ECO:0000313" key="1">
    <source>
        <dbReference type="EMBL" id="TWW08002.1"/>
    </source>
</evidence>
<organism evidence="1 2">
    <name type="scientific">Planctomyces bekefii</name>
    <dbReference type="NCBI Taxonomy" id="1653850"/>
    <lineage>
        <taxon>Bacteria</taxon>
        <taxon>Pseudomonadati</taxon>
        <taxon>Planctomycetota</taxon>
        <taxon>Planctomycetia</taxon>
        <taxon>Planctomycetales</taxon>
        <taxon>Planctomycetaceae</taxon>
        <taxon>Planctomyces</taxon>
    </lineage>
</organism>
<sequence>IRSLERAARIMPAPIRRFAWRELVECYRAVGSEELAELAGKLGGTDDLQLRIALPCSPLTLDIDAPAWSQ</sequence>
<dbReference type="Proteomes" id="UP000321083">
    <property type="component" value="Unassembled WGS sequence"/>
</dbReference>
<feature type="non-terminal residue" evidence="1">
    <location>
        <position position="1"/>
    </location>
</feature>
<reference evidence="1 2" key="1">
    <citation type="submission" date="2019-08" db="EMBL/GenBank/DDBJ databases">
        <title>100 year-old enigma solved: identification of Planctomyces bekefii, the type genus and species of the phylum Planctomycetes.</title>
        <authorList>
            <person name="Svetlana D.N."/>
            <person name="Overmann J."/>
        </authorList>
    </citation>
    <scope>NUCLEOTIDE SEQUENCE [LARGE SCALE GENOMIC DNA]</scope>
    <source>
        <strain evidence="1">Phe10_nw2017</strain>
    </source>
</reference>
<comment type="caution">
    <text evidence="1">The sequence shown here is derived from an EMBL/GenBank/DDBJ whole genome shotgun (WGS) entry which is preliminary data.</text>
</comment>
<dbReference type="EMBL" id="SRHE01000896">
    <property type="protein sequence ID" value="TWW08002.1"/>
    <property type="molecule type" value="Genomic_DNA"/>
</dbReference>
<keyword evidence="2" id="KW-1185">Reference proteome</keyword>
<accession>A0A5C6M1T9</accession>
<dbReference type="AlphaFoldDB" id="A0A5C6M1T9"/>